<dbReference type="GO" id="GO:0019005">
    <property type="term" value="C:SCF ubiquitin ligase complex"/>
    <property type="evidence" value="ECO:0007669"/>
    <property type="project" value="TreeGrafter"/>
</dbReference>
<dbReference type="AlphaFoldDB" id="A0A8T0IN76"/>
<dbReference type="Gene3D" id="1.20.1280.50">
    <property type="match status" value="1"/>
</dbReference>
<dbReference type="PANTHER" id="PTHR16134">
    <property type="entry name" value="F-BOX/TPR REPEAT PROTEIN POF3"/>
    <property type="match status" value="1"/>
</dbReference>
<dbReference type="FunFam" id="3.80.10.10:FF:000124">
    <property type="entry name" value="Coronatine-insensitive protein 1"/>
    <property type="match status" value="1"/>
</dbReference>
<dbReference type="Pfam" id="PF18511">
    <property type="entry name" value="F-box_5"/>
    <property type="match status" value="1"/>
</dbReference>
<dbReference type="InterPro" id="IPR041101">
    <property type="entry name" value="Transp_inhibit"/>
</dbReference>
<evidence type="ECO:0000313" key="3">
    <source>
        <dbReference type="EMBL" id="KAG0583893.1"/>
    </source>
</evidence>
<proteinExistence type="predicted"/>
<dbReference type="PANTHER" id="PTHR16134:SF43">
    <property type="entry name" value="CORONATINE-INSENSITIVE PROTEIN 1"/>
    <property type="match status" value="1"/>
</dbReference>
<name>A0A8T0IN76_CERPU</name>
<accession>A0A8T0IN76</accession>
<keyword evidence="4" id="KW-1185">Reference proteome</keyword>
<dbReference type="CDD" id="cd22159">
    <property type="entry name" value="F-box_AtTIR1-like"/>
    <property type="match status" value="1"/>
</dbReference>
<comment type="caution">
    <text evidence="3">The sequence shown here is derived from an EMBL/GenBank/DDBJ whole genome shotgun (WGS) entry which is preliminary data.</text>
</comment>
<dbReference type="FunFam" id="1.20.1280.50:FF:000023">
    <property type="entry name" value="F-box/LRR-repeat protein 4"/>
    <property type="match status" value="1"/>
</dbReference>
<reference evidence="3" key="1">
    <citation type="submission" date="2020-06" db="EMBL/GenBank/DDBJ databases">
        <title>WGS assembly of Ceratodon purpureus strain R40.</title>
        <authorList>
            <person name="Carey S.B."/>
            <person name="Jenkins J."/>
            <person name="Shu S."/>
            <person name="Lovell J.T."/>
            <person name="Sreedasyam A."/>
            <person name="Maumus F."/>
            <person name="Tiley G.P."/>
            <person name="Fernandez-Pozo N."/>
            <person name="Barry K."/>
            <person name="Chen C."/>
            <person name="Wang M."/>
            <person name="Lipzen A."/>
            <person name="Daum C."/>
            <person name="Saski C.A."/>
            <person name="Payton A.C."/>
            <person name="Mcbreen J.C."/>
            <person name="Conrad R.E."/>
            <person name="Kollar L.M."/>
            <person name="Olsson S."/>
            <person name="Huttunen S."/>
            <person name="Landis J.B."/>
            <person name="Wickett N.J."/>
            <person name="Johnson M.G."/>
            <person name="Rensing S.A."/>
            <person name="Grimwood J."/>
            <person name="Schmutz J."/>
            <person name="Mcdaniel S.F."/>
        </authorList>
    </citation>
    <scope>NUCLEOTIDE SEQUENCE</scope>
    <source>
        <strain evidence="3">R40</strain>
    </source>
</reference>
<dbReference type="InterPro" id="IPR006553">
    <property type="entry name" value="Leu-rich_rpt_Cys-con_subtyp"/>
</dbReference>
<sequence>MEFGVRHNSGAKVVVGEAVIADEALACVLKHIDAPQDRAAVSLVCQQWRRVDGMTRKAVTIANMYSTSPAALTRRFTRLRGLKLKAKPRASEYGLVVSNWGGYTEPWLRELGGQYENLQSLVLRRVIVRDSDLLLIASSAYCSALEVLQLHKCQGFTTKGLVPVTRSCRALKKLSLEDSDVEDLGGEWLHALARYNSTLEELHFGVLGIGDIDIADLFTLAEKCKSLVSLKVGEIEMLDMVDVLSRTPYLEELGTGSFNYLGDEDDDAAAPIPLPKHLKSLSGMWSLMDVGLPTILPVAANLRKLDLKYTLLSCEGHTLLLSHCHSLEDLQTRNTLGDEGMETLGKYCKGLQRLRVEDDETGAITQRGLVAVALGCGDLVQLIVFVASISNASLAMIGQGCPRLTDFRVVLENNARPGIDPPDFPLDDGLKLMLKSCVHLNRLAFYVRHGGLTDKGMEYIGAYGQNIRWLLLGCAGQSDVGLANLAYRCQRIRRLEMRDCPFGEAGLAAAVASMSSLKYLWVHGHRAMDSAGKELVKLARPCLTVEVCPPPPGQPGLHLFAYYSLAGPRTDGPPELRIFTSNSTPATSNA</sequence>
<protein>
    <submittedName>
        <fullName evidence="3">Uncharacterized protein</fullName>
    </submittedName>
</protein>
<dbReference type="EMBL" id="CM026423">
    <property type="protein sequence ID" value="KAG0583893.1"/>
    <property type="molecule type" value="Genomic_DNA"/>
</dbReference>
<gene>
    <name evidence="3" type="ORF">KC19_3G169500</name>
</gene>
<dbReference type="SUPFAM" id="SSF52047">
    <property type="entry name" value="RNI-like"/>
    <property type="match status" value="1"/>
</dbReference>
<feature type="domain" description="Transport inhibitor response 1" evidence="2">
    <location>
        <begin position="78"/>
        <end position="123"/>
    </location>
</feature>
<dbReference type="Gene3D" id="3.80.10.10">
    <property type="entry name" value="Ribonuclease Inhibitor"/>
    <property type="match status" value="1"/>
</dbReference>
<evidence type="ECO:0000259" key="1">
    <source>
        <dbReference type="Pfam" id="PF18511"/>
    </source>
</evidence>
<dbReference type="SMART" id="SM00367">
    <property type="entry name" value="LRR_CC"/>
    <property type="match status" value="6"/>
</dbReference>
<dbReference type="OrthoDB" id="550575at2759"/>
<dbReference type="Proteomes" id="UP000822688">
    <property type="component" value="Chromosome 3"/>
</dbReference>
<dbReference type="InterPro" id="IPR041567">
    <property type="entry name" value="COI1_F-box"/>
</dbReference>
<evidence type="ECO:0000313" key="4">
    <source>
        <dbReference type="Proteomes" id="UP000822688"/>
    </source>
</evidence>
<dbReference type="GO" id="GO:0031146">
    <property type="term" value="P:SCF-dependent proteasomal ubiquitin-dependent protein catabolic process"/>
    <property type="evidence" value="ECO:0007669"/>
    <property type="project" value="TreeGrafter"/>
</dbReference>
<organism evidence="3 4">
    <name type="scientific">Ceratodon purpureus</name>
    <name type="common">Fire moss</name>
    <name type="synonym">Dicranum purpureum</name>
    <dbReference type="NCBI Taxonomy" id="3225"/>
    <lineage>
        <taxon>Eukaryota</taxon>
        <taxon>Viridiplantae</taxon>
        <taxon>Streptophyta</taxon>
        <taxon>Embryophyta</taxon>
        <taxon>Bryophyta</taxon>
        <taxon>Bryophytina</taxon>
        <taxon>Bryopsida</taxon>
        <taxon>Dicranidae</taxon>
        <taxon>Pseudoditrichales</taxon>
        <taxon>Ditrichaceae</taxon>
        <taxon>Ceratodon</taxon>
    </lineage>
</organism>
<feature type="domain" description="COI1 F-box" evidence="1">
    <location>
        <begin position="21"/>
        <end position="57"/>
    </location>
</feature>
<dbReference type="Pfam" id="PF18791">
    <property type="entry name" value="Transp_inhibit"/>
    <property type="match status" value="1"/>
</dbReference>
<dbReference type="InterPro" id="IPR032675">
    <property type="entry name" value="LRR_dom_sf"/>
</dbReference>
<evidence type="ECO:0000259" key="2">
    <source>
        <dbReference type="Pfam" id="PF18791"/>
    </source>
</evidence>